<dbReference type="STRING" id="59895.A0A103Y0W3"/>
<sequence>MAVLMPRIIQAKQILRRSLSNGSRNTYMAIPKGYFAVYVGEQEKKRFVVPVSLLSQPAFQELLYKAEEEFGYNHRMGGLTIPCSKDIFTDLASPFSSFISLYNKADGALLRKMAVLMPRIIQAKQILRRSLSNGSRNTYMAIPKGYFAVYVGEQEKKRFVVPVSLLSQPAFQELLYQAEEEFGYNHRMGGLTITCSEDIFTDLASLKPPISPLTGVARPGMKNKADCALLKTMAILMPRILQAKQILRRSLSNGSSNTYMAIPKGHFAVYVGEQEKKRFVVPLSLLSQPAFQELLYKAEEEFGYNHPMGGLTIPCSEDIFIDLASPIDGYKPHAWDHGVGRQNHVILHELCLYDKAEGALLRKMAILMPRIIQAKQILRRSLSNGSSNTYMAIPKGYFAVYVGKQEKKRFVVPVSLLSQPAFQELLYQAEEEFGYNHRMGGLTIPCSEDMFTDLASRLGAL</sequence>
<comment type="caution">
    <text evidence="2">The sequence shown here is derived from an EMBL/GenBank/DDBJ whole genome shotgun (WGS) entry which is preliminary data.</text>
</comment>
<dbReference type="Proteomes" id="UP000243975">
    <property type="component" value="Unassembled WGS sequence"/>
</dbReference>
<dbReference type="InterPro" id="IPR003676">
    <property type="entry name" value="SAUR_fam"/>
</dbReference>
<dbReference type="Gramene" id="KVI00472">
    <property type="protein sequence ID" value="KVI00472"/>
    <property type="gene ID" value="Ccrd_021301"/>
</dbReference>
<dbReference type="Pfam" id="PF02519">
    <property type="entry name" value="Auxin_inducible"/>
    <property type="match status" value="4"/>
</dbReference>
<evidence type="ECO:0000313" key="3">
    <source>
        <dbReference type="Proteomes" id="UP000243975"/>
    </source>
</evidence>
<keyword evidence="3" id="KW-1185">Reference proteome</keyword>
<proteinExistence type="inferred from homology"/>
<accession>A0A103Y0W3</accession>
<reference evidence="2 3" key="1">
    <citation type="journal article" date="2016" name="Sci. Rep.">
        <title>The genome sequence of the outbreeding globe artichoke constructed de novo incorporating a phase-aware low-pass sequencing strategy of F1 progeny.</title>
        <authorList>
            <person name="Scaglione D."/>
            <person name="Reyes-Chin-Wo S."/>
            <person name="Acquadro A."/>
            <person name="Froenicke L."/>
            <person name="Portis E."/>
            <person name="Beitel C."/>
            <person name="Tirone M."/>
            <person name="Mauro R."/>
            <person name="Lo Monaco A."/>
            <person name="Mauromicale G."/>
            <person name="Faccioli P."/>
            <person name="Cattivelli L."/>
            <person name="Rieseberg L."/>
            <person name="Michelmore R."/>
            <person name="Lanteri S."/>
        </authorList>
    </citation>
    <scope>NUCLEOTIDE SEQUENCE [LARGE SCALE GENOMIC DNA]</scope>
    <source>
        <strain evidence="2">2C</strain>
    </source>
</reference>
<dbReference type="AlphaFoldDB" id="A0A103Y0W3"/>
<comment type="similarity">
    <text evidence="1">Belongs to the ARG7 family.</text>
</comment>
<organism evidence="2 3">
    <name type="scientific">Cynara cardunculus var. scolymus</name>
    <name type="common">Globe artichoke</name>
    <name type="synonym">Cynara scolymus</name>
    <dbReference type="NCBI Taxonomy" id="59895"/>
    <lineage>
        <taxon>Eukaryota</taxon>
        <taxon>Viridiplantae</taxon>
        <taxon>Streptophyta</taxon>
        <taxon>Embryophyta</taxon>
        <taxon>Tracheophyta</taxon>
        <taxon>Spermatophyta</taxon>
        <taxon>Magnoliopsida</taxon>
        <taxon>eudicotyledons</taxon>
        <taxon>Gunneridae</taxon>
        <taxon>Pentapetalae</taxon>
        <taxon>asterids</taxon>
        <taxon>campanulids</taxon>
        <taxon>Asterales</taxon>
        <taxon>Asteraceae</taxon>
        <taxon>Carduoideae</taxon>
        <taxon>Cardueae</taxon>
        <taxon>Carduinae</taxon>
        <taxon>Cynara</taxon>
    </lineage>
</organism>
<evidence type="ECO:0000313" key="2">
    <source>
        <dbReference type="EMBL" id="KVI00472.1"/>
    </source>
</evidence>
<gene>
    <name evidence="2" type="ORF">Ccrd_021301</name>
</gene>
<protein>
    <submittedName>
        <fullName evidence="2">Auxin responsive SAUR protein</fullName>
    </submittedName>
</protein>
<dbReference type="GO" id="GO:0009733">
    <property type="term" value="P:response to auxin"/>
    <property type="evidence" value="ECO:0007669"/>
    <property type="project" value="InterPro"/>
</dbReference>
<name>A0A103Y0W3_CYNCS</name>
<evidence type="ECO:0000256" key="1">
    <source>
        <dbReference type="ARBA" id="ARBA00006974"/>
    </source>
</evidence>
<dbReference type="OMA" id="SEIFTHT"/>
<dbReference type="PANTHER" id="PTHR31929">
    <property type="entry name" value="SAUR-LIKE AUXIN-RESPONSIVE PROTEIN FAMILY-RELATED"/>
    <property type="match status" value="1"/>
</dbReference>
<dbReference type="EMBL" id="LEKV01003388">
    <property type="protein sequence ID" value="KVI00472.1"/>
    <property type="molecule type" value="Genomic_DNA"/>
</dbReference>